<dbReference type="PRINTS" id="PR00019">
    <property type="entry name" value="LEURICHRPT"/>
</dbReference>
<evidence type="ECO:0000256" key="8">
    <source>
        <dbReference type="ARBA" id="ARBA00022989"/>
    </source>
</evidence>
<dbReference type="InterPro" id="IPR055414">
    <property type="entry name" value="LRR_R13L4/SHOC2-like"/>
</dbReference>
<dbReference type="Proteomes" id="UP000694005">
    <property type="component" value="Chromosome A01"/>
</dbReference>
<comment type="subcellular location">
    <subcellularLocation>
        <location evidence="1">Cell membrane</location>
        <topology evidence="1">Single-pass type I membrane protein</topology>
    </subcellularLocation>
</comment>
<dbReference type="PRINTS" id="PR00625">
    <property type="entry name" value="JDOMAIN"/>
</dbReference>
<dbReference type="InterPro" id="IPR003591">
    <property type="entry name" value="Leu-rich_rpt_typical-subtyp"/>
</dbReference>
<evidence type="ECO:0000313" key="14">
    <source>
        <dbReference type="EMBL" id="CAG7890919.1"/>
    </source>
</evidence>
<dbReference type="Gramene" id="A01p49950.2_BraZ1">
    <property type="protein sequence ID" value="A01p49950.2_BraZ1.CDS"/>
    <property type="gene ID" value="A01g49950.2_BraZ1"/>
</dbReference>
<dbReference type="Pfam" id="PF23598">
    <property type="entry name" value="LRR_14"/>
    <property type="match status" value="1"/>
</dbReference>
<keyword evidence="5 12" id="KW-0812">Transmembrane</keyword>
<dbReference type="Gene3D" id="3.80.10.10">
    <property type="entry name" value="Ribonuclease Inhibitor"/>
    <property type="match status" value="2"/>
</dbReference>
<dbReference type="SUPFAM" id="SSF46565">
    <property type="entry name" value="Chaperone J-domain"/>
    <property type="match status" value="1"/>
</dbReference>
<dbReference type="Pfam" id="PF00560">
    <property type="entry name" value="LRR_1"/>
    <property type="match status" value="5"/>
</dbReference>
<keyword evidence="6" id="KW-0732">Signal</keyword>
<evidence type="ECO:0000256" key="10">
    <source>
        <dbReference type="ARBA" id="ARBA00023170"/>
    </source>
</evidence>
<dbReference type="EMBL" id="LR031670">
    <property type="protein sequence ID" value="VDD25891.1"/>
    <property type="molecule type" value="Genomic_DNA"/>
</dbReference>
<sequence length="1035" mass="115978">MAMMIPSQSYSYSCIVISLYYSLFLISFVLHTLASPTLHHCHHSQRDALLEFKNEFHVDAALDSWNKSRDCCSWKGITCDAKSGKVNSLYLDTISLNNSLKPNSGLFKLHHLHNLSLRNCSLHGEIPSSLGNFLHLTLLDLSHNNLLGQIPLSIGNLSSLIVLDLWGNNLVGQVPVSLGNLTQLRYLILSHNKLSGNIPVSFANLTKLCELYLQNNSLGSTLPDMSGLHNLEYFDVSENSFIGPFPTSLFTIPSLISVNLERNHFKGAIKFRNVSSSSRFQFLNFAQNNLDGPIPELISQYHNLEELHLSYNNLNGSIPKSLSKLFKLEYFCLTNNNMEGEVPSWIRRLTMVAFSNNSFNSFGISSQVLDKTQVKWLDLSSNALQGPLPRWICKLTSVEILILSNNLLNGSIPPCLKNSITSLTDLVLRNNSFSGMIPDIFNNATKLISLDVSRNQLEGELPKSFIHCTRLQLLNVRSNRIKDTFPFWLGPLPSLHVLILRSNKFHGPHVSTKFQSLRVIDVSHNDFTGTLPTFYFSEWLEMTTVGVEDDSFMISDVPYMGKVLNATASYISSMEIVNKGVEMEFKRINQDYKTVDFSGNSFCGNIPESIGLLKELRHLNLSGNAFTGNIPQSLGDLTKLESLDLSKNQLSGQIPQNLGGLSFVSTMNFSHNLLEGPVPRSTQFQGQSCSSFMDNLKLYGLEDICGETHMKNPVLEVPAAKEEQVVNWIAAVIAYGPGVFSGFVIGHILTSRKHKIAIYDVISELFPVMLTPLKVSKTLPRTEKGKRDAMECFRVSPPIPKLSFFSNSRNSTSQRFIIPSCRERRNRDEPLSTSSPYSILGVEPNCSSLELKAAFRAKVKQYHPDVNREGSSSDVMIRRIIQAYEVLTNTSRAEIIEGECLDPFDNPECEALDVFVNEVLCFGKRCSYPCFKTASHVFSCDSTGTARAMSQGRGEDYRVQSAVNQCPRSCIHYVTPSQRIILEELLDSVLDKPYDCSAEAELLYALIVKAQFENNRYRKPKKKQPESSSKHVDWL</sequence>
<dbReference type="GO" id="GO:0005886">
    <property type="term" value="C:plasma membrane"/>
    <property type="evidence" value="ECO:0007669"/>
    <property type="project" value="UniProtKB-SubCell"/>
</dbReference>
<reference evidence="15" key="1">
    <citation type="submission" date="2018-11" db="EMBL/GenBank/DDBJ databases">
        <authorList>
            <consortium name="Genoscope - CEA"/>
            <person name="William W."/>
        </authorList>
    </citation>
    <scope>NUCLEOTIDE SEQUENCE</scope>
</reference>
<dbReference type="SMART" id="SM00369">
    <property type="entry name" value="LRR_TYP"/>
    <property type="match status" value="8"/>
</dbReference>
<evidence type="ECO:0000256" key="6">
    <source>
        <dbReference type="ARBA" id="ARBA00022729"/>
    </source>
</evidence>
<keyword evidence="9 12" id="KW-0472">Membrane</keyword>
<gene>
    <name evidence="14" type="ORF">BRAPAZ1V2_A01P49950.2</name>
    <name evidence="15" type="ORF">BRASC132T45509Z</name>
</gene>
<dbReference type="Pfam" id="PF00226">
    <property type="entry name" value="DnaJ"/>
    <property type="match status" value="1"/>
</dbReference>
<dbReference type="SUPFAM" id="SSF52058">
    <property type="entry name" value="L domain-like"/>
    <property type="match status" value="2"/>
</dbReference>
<dbReference type="Gene3D" id="3.30.70.20">
    <property type="match status" value="1"/>
</dbReference>
<dbReference type="CDD" id="cd06257">
    <property type="entry name" value="DnaJ"/>
    <property type="match status" value="1"/>
</dbReference>
<dbReference type="PANTHER" id="PTHR48065:SF72">
    <property type="entry name" value="LEUCINE-RICH REPEAT-CONTAINING N-TERMINAL PLANT-TYPE DOMAIN-CONTAINING PROTEIN"/>
    <property type="match status" value="1"/>
</dbReference>
<dbReference type="EMBL" id="LS974617">
    <property type="protein sequence ID" value="CAG7890919.1"/>
    <property type="molecule type" value="Genomic_DNA"/>
</dbReference>
<proteinExistence type="inferred from homology"/>
<keyword evidence="4" id="KW-0433">Leucine-rich repeat</keyword>
<evidence type="ECO:0000256" key="4">
    <source>
        <dbReference type="ARBA" id="ARBA00022614"/>
    </source>
</evidence>
<dbReference type="InterPro" id="IPR001611">
    <property type="entry name" value="Leu-rich_rpt"/>
</dbReference>
<evidence type="ECO:0000259" key="13">
    <source>
        <dbReference type="PROSITE" id="PS50076"/>
    </source>
</evidence>
<evidence type="ECO:0000256" key="1">
    <source>
        <dbReference type="ARBA" id="ARBA00004251"/>
    </source>
</evidence>
<evidence type="ECO:0000313" key="15">
    <source>
        <dbReference type="EMBL" id="VDD25891.1"/>
    </source>
</evidence>
<keyword evidence="10" id="KW-0675">Receptor</keyword>
<dbReference type="InterPro" id="IPR013210">
    <property type="entry name" value="LRR_N_plant-typ"/>
</dbReference>
<dbReference type="Pfam" id="PF08263">
    <property type="entry name" value="LRRNT_2"/>
    <property type="match status" value="1"/>
</dbReference>
<dbReference type="FunFam" id="3.80.10.10:FF:000041">
    <property type="entry name" value="LRR receptor-like serine/threonine-protein kinase ERECTA"/>
    <property type="match status" value="1"/>
</dbReference>
<evidence type="ECO:0000256" key="5">
    <source>
        <dbReference type="ARBA" id="ARBA00022692"/>
    </source>
</evidence>
<dbReference type="AlphaFoldDB" id="A0A3P6DQD0"/>
<dbReference type="PROSITE" id="PS50076">
    <property type="entry name" value="DNAJ_2"/>
    <property type="match status" value="1"/>
</dbReference>
<evidence type="ECO:0000256" key="12">
    <source>
        <dbReference type="SAM" id="Phobius"/>
    </source>
</evidence>
<dbReference type="SMART" id="SM00365">
    <property type="entry name" value="LRR_SD22"/>
    <property type="match status" value="4"/>
</dbReference>
<keyword evidence="11" id="KW-0325">Glycoprotein</keyword>
<name>A0A3P6DQD0_BRACM</name>
<dbReference type="Pfam" id="PF13855">
    <property type="entry name" value="LRR_8"/>
    <property type="match status" value="1"/>
</dbReference>
<dbReference type="SMART" id="SM00271">
    <property type="entry name" value="DnaJ"/>
    <property type="match status" value="1"/>
</dbReference>
<evidence type="ECO:0000256" key="2">
    <source>
        <dbReference type="ARBA" id="ARBA00009592"/>
    </source>
</evidence>
<dbReference type="FunFam" id="3.80.10.10:FF:000111">
    <property type="entry name" value="LRR receptor-like serine/threonine-protein kinase ERECTA"/>
    <property type="match status" value="1"/>
</dbReference>
<comment type="similarity">
    <text evidence="2">Belongs to the RLP family.</text>
</comment>
<dbReference type="Gene3D" id="1.10.287.110">
    <property type="entry name" value="DnaJ domain"/>
    <property type="match status" value="1"/>
</dbReference>
<feature type="domain" description="J" evidence="13">
    <location>
        <begin position="835"/>
        <end position="905"/>
    </location>
</feature>
<accession>A0A3P6DQD0</accession>
<evidence type="ECO:0000256" key="9">
    <source>
        <dbReference type="ARBA" id="ARBA00023136"/>
    </source>
</evidence>
<keyword evidence="3" id="KW-1003">Cell membrane</keyword>
<dbReference type="PANTHER" id="PTHR48065">
    <property type="entry name" value="OS10G0469600 PROTEIN"/>
    <property type="match status" value="1"/>
</dbReference>
<dbReference type="FunFam" id="3.80.10.10:FF:000095">
    <property type="entry name" value="LRR receptor-like serine/threonine-protein kinase GSO1"/>
    <property type="match status" value="1"/>
</dbReference>
<dbReference type="InterPro" id="IPR001623">
    <property type="entry name" value="DnaJ_domain"/>
</dbReference>
<organism evidence="15">
    <name type="scientific">Brassica campestris</name>
    <name type="common">Field mustard</name>
    <dbReference type="NCBI Taxonomy" id="3711"/>
    <lineage>
        <taxon>Eukaryota</taxon>
        <taxon>Viridiplantae</taxon>
        <taxon>Streptophyta</taxon>
        <taxon>Embryophyta</taxon>
        <taxon>Tracheophyta</taxon>
        <taxon>Spermatophyta</taxon>
        <taxon>Magnoliopsida</taxon>
        <taxon>eudicotyledons</taxon>
        <taxon>Gunneridae</taxon>
        <taxon>Pentapetalae</taxon>
        <taxon>rosids</taxon>
        <taxon>malvids</taxon>
        <taxon>Brassicales</taxon>
        <taxon>Brassicaceae</taxon>
        <taxon>Brassiceae</taxon>
        <taxon>Brassica</taxon>
    </lineage>
</organism>
<evidence type="ECO:0000256" key="11">
    <source>
        <dbReference type="ARBA" id="ARBA00023180"/>
    </source>
</evidence>
<feature type="transmembrane region" description="Helical" evidence="12">
    <location>
        <begin position="12"/>
        <end position="34"/>
    </location>
</feature>
<protein>
    <recommendedName>
        <fullName evidence="13">J domain-containing protein</fullName>
    </recommendedName>
</protein>
<dbReference type="InterPro" id="IPR032675">
    <property type="entry name" value="LRR_dom_sf"/>
</dbReference>
<keyword evidence="8 12" id="KW-1133">Transmembrane helix</keyword>
<keyword evidence="7" id="KW-0677">Repeat</keyword>
<dbReference type="InterPro" id="IPR036869">
    <property type="entry name" value="J_dom_sf"/>
</dbReference>
<evidence type="ECO:0000256" key="3">
    <source>
        <dbReference type="ARBA" id="ARBA00022475"/>
    </source>
</evidence>
<evidence type="ECO:0000256" key="7">
    <source>
        <dbReference type="ARBA" id="ARBA00022737"/>
    </source>
</evidence>